<accession>A0A7J6X5Q1</accession>
<evidence type="ECO:0000313" key="1">
    <source>
        <dbReference type="EMBL" id="KAF5204377.1"/>
    </source>
</evidence>
<dbReference type="SUPFAM" id="SSF48264">
    <property type="entry name" value="Cytochrome P450"/>
    <property type="match status" value="1"/>
</dbReference>
<evidence type="ECO:0000313" key="2">
    <source>
        <dbReference type="Proteomes" id="UP000554482"/>
    </source>
</evidence>
<dbReference type="InterPro" id="IPR036396">
    <property type="entry name" value="Cyt_P450_sf"/>
</dbReference>
<reference evidence="1 2" key="1">
    <citation type="submission" date="2020-06" db="EMBL/GenBank/DDBJ databases">
        <title>Transcriptomic and genomic resources for Thalictrum thalictroides and T. hernandezii: Facilitating candidate gene discovery in an emerging model plant lineage.</title>
        <authorList>
            <person name="Arias T."/>
            <person name="Riano-Pachon D.M."/>
            <person name="Di Stilio V.S."/>
        </authorList>
    </citation>
    <scope>NUCLEOTIDE SEQUENCE [LARGE SCALE GENOMIC DNA]</scope>
    <source>
        <strain evidence="2">cv. WT478/WT964</strain>
        <tissue evidence="1">Leaves</tissue>
    </source>
</reference>
<sequence length="223" mass="25863">MVHDLTVRIQPRNKRKEYWESGRVNCQNVVQPGNKFVFGADYDIMSAKPPKMLAIVAGEYSLSDLPKPRYLLAKQGMVSFLKAESLQHHVKHMDRLIKASLLRETKDRDVVQAVQFMKNLTFEVACCVLFGVEDKASQRQGGDETLTWVEVNKMKYTWSVAQALMRVILHYLATLGQQQQTPVLQVMIYRKDDSLHVMETLHQYLSLSNFARCIDFCWSFLMW</sequence>
<protein>
    <submittedName>
        <fullName evidence="1">Uncharacterized protein</fullName>
    </submittedName>
</protein>
<dbReference type="GO" id="GO:0005506">
    <property type="term" value="F:iron ion binding"/>
    <property type="evidence" value="ECO:0007669"/>
    <property type="project" value="InterPro"/>
</dbReference>
<proteinExistence type="predicted"/>
<keyword evidence="2" id="KW-1185">Reference proteome</keyword>
<dbReference type="GO" id="GO:0004497">
    <property type="term" value="F:monooxygenase activity"/>
    <property type="evidence" value="ECO:0007669"/>
    <property type="project" value="InterPro"/>
</dbReference>
<name>A0A7J6X5Q1_THATH</name>
<dbReference type="Proteomes" id="UP000554482">
    <property type="component" value="Unassembled WGS sequence"/>
</dbReference>
<comment type="caution">
    <text evidence="1">The sequence shown here is derived from an EMBL/GenBank/DDBJ whole genome shotgun (WGS) entry which is preliminary data.</text>
</comment>
<dbReference type="EMBL" id="JABWDY010005514">
    <property type="protein sequence ID" value="KAF5204377.1"/>
    <property type="molecule type" value="Genomic_DNA"/>
</dbReference>
<dbReference type="Gene3D" id="1.10.630.10">
    <property type="entry name" value="Cytochrome P450"/>
    <property type="match status" value="1"/>
</dbReference>
<organism evidence="1 2">
    <name type="scientific">Thalictrum thalictroides</name>
    <name type="common">Rue-anemone</name>
    <name type="synonym">Anemone thalictroides</name>
    <dbReference type="NCBI Taxonomy" id="46969"/>
    <lineage>
        <taxon>Eukaryota</taxon>
        <taxon>Viridiplantae</taxon>
        <taxon>Streptophyta</taxon>
        <taxon>Embryophyta</taxon>
        <taxon>Tracheophyta</taxon>
        <taxon>Spermatophyta</taxon>
        <taxon>Magnoliopsida</taxon>
        <taxon>Ranunculales</taxon>
        <taxon>Ranunculaceae</taxon>
        <taxon>Thalictroideae</taxon>
        <taxon>Thalictrum</taxon>
    </lineage>
</organism>
<dbReference type="GO" id="GO:0020037">
    <property type="term" value="F:heme binding"/>
    <property type="evidence" value="ECO:0007669"/>
    <property type="project" value="InterPro"/>
</dbReference>
<dbReference type="AlphaFoldDB" id="A0A7J6X5Q1"/>
<dbReference type="GO" id="GO:0016705">
    <property type="term" value="F:oxidoreductase activity, acting on paired donors, with incorporation or reduction of molecular oxygen"/>
    <property type="evidence" value="ECO:0007669"/>
    <property type="project" value="InterPro"/>
</dbReference>
<gene>
    <name evidence="1" type="ORF">FRX31_006035</name>
</gene>